<keyword evidence="3" id="KW-1185">Reference proteome</keyword>
<dbReference type="EMBL" id="JBAHYK010001956">
    <property type="protein sequence ID" value="KAL0566257.1"/>
    <property type="molecule type" value="Genomic_DNA"/>
</dbReference>
<evidence type="ECO:0000313" key="3">
    <source>
        <dbReference type="Proteomes" id="UP001465976"/>
    </source>
</evidence>
<evidence type="ECO:0000256" key="1">
    <source>
        <dbReference type="SAM" id="MobiDB-lite"/>
    </source>
</evidence>
<organism evidence="2 3">
    <name type="scientific">Marasmius crinis-equi</name>
    <dbReference type="NCBI Taxonomy" id="585013"/>
    <lineage>
        <taxon>Eukaryota</taxon>
        <taxon>Fungi</taxon>
        <taxon>Dikarya</taxon>
        <taxon>Basidiomycota</taxon>
        <taxon>Agaricomycotina</taxon>
        <taxon>Agaricomycetes</taxon>
        <taxon>Agaricomycetidae</taxon>
        <taxon>Agaricales</taxon>
        <taxon>Marasmiineae</taxon>
        <taxon>Marasmiaceae</taxon>
        <taxon>Marasmius</taxon>
    </lineage>
</organism>
<sequence length="83" mass="9347">VVITTEKNDVDNGNRVEFISHSRKQQPKTHNRRRDAHCLSTFASEASSSNTPALFPKRPRDDEPERPRKKARLPPLSTAARGA</sequence>
<evidence type="ECO:0000313" key="2">
    <source>
        <dbReference type="EMBL" id="KAL0566257.1"/>
    </source>
</evidence>
<feature type="non-terminal residue" evidence="2">
    <location>
        <position position="1"/>
    </location>
</feature>
<name>A0ABR3ETL8_9AGAR</name>
<reference evidence="2 3" key="1">
    <citation type="submission" date="2024-02" db="EMBL/GenBank/DDBJ databases">
        <title>A draft genome for the cacao thread blight pathogen Marasmius crinis-equi.</title>
        <authorList>
            <person name="Cohen S.P."/>
            <person name="Baruah I.K."/>
            <person name="Amoako-Attah I."/>
            <person name="Bukari Y."/>
            <person name="Meinhardt L.W."/>
            <person name="Bailey B.A."/>
        </authorList>
    </citation>
    <scope>NUCLEOTIDE SEQUENCE [LARGE SCALE GENOMIC DNA]</scope>
    <source>
        <strain evidence="2 3">GH-76</strain>
    </source>
</reference>
<gene>
    <name evidence="2" type="ORF">V5O48_015761</name>
</gene>
<comment type="caution">
    <text evidence="2">The sequence shown here is derived from an EMBL/GenBank/DDBJ whole genome shotgun (WGS) entry which is preliminary data.</text>
</comment>
<feature type="compositionally biased region" description="Polar residues" evidence="1">
    <location>
        <begin position="41"/>
        <end position="52"/>
    </location>
</feature>
<protein>
    <submittedName>
        <fullName evidence="2">Uncharacterized protein</fullName>
    </submittedName>
</protein>
<proteinExistence type="predicted"/>
<feature type="region of interest" description="Disordered" evidence="1">
    <location>
        <begin position="14"/>
        <end position="83"/>
    </location>
</feature>
<feature type="compositionally biased region" description="Basic residues" evidence="1">
    <location>
        <begin position="21"/>
        <end position="35"/>
    </location>
</feature>
<accession>A0ABR3ETL8</accession>
<dbReference type="Proteomes" id="UP001465976">
    <property type="component" value="Unassembled WGS sequence"/>
</dbReference>